<accession>A0A291LJ44</accession>
<protein>
    <submittedName>
        <fullName evidence="1">Uncharacterized protein</fullName>
    </submittedName>
</protein>
<name>A0A291LJ44_9PEZI</name>
<sequence length="158" mass="19443">MKQGIGEVLIVYLRRSHQRINLWTFIRSHVTKQFSGFHIQYNDKWFNLLFSRVNTFSIYNCFLRVIIRNCFYSGESFRSFVFRVYKRWFRPSLINTQGLRLLSCKIRCFVINFYNKWLKSRFDYYINIIINIYIFHSYPFFNKNILVNCKNGLFYIRG</sequence>
<proteinExistence type="predicted"/>
<gene>
    <name evidence="1" type="primary">orf158</name>
</gene>
<geneLocation type="mitochondrion" evidence="1"/>
<reference evidence="1" key="1">
    <citation type="submission" date="2017-02" db="EMBL/GenBank/DDBJ databases">
        <title>Fungal Comparative Genomics of Melanconis species and Ophiognomonia clavigignenti-juglandacearum at Different Phylogenetic Distances.</title>
        <authorList>
            <person name="Demers J.E."/>
            <person name="Castlebury L.A."/>
        </authorList>
    </citation>
    <scope>NUCLEOTIDE SEQUENCE</scope>
    <source>
        <strain evidence="1">CBS 121083</strain>
    </source>
</reference>
<dbReference type="AlphaFoldDB" id="A0A291LJ44"/>
<organism evidence="1">
    <name type="scientific">Juglanconis juglandina</name>
    <dbReference type="NCBI Taxonomy" id="1940567"/>
    <lineage>
        <taxon>Eukaryota</taxon>
        <taxon>Fungi</taxon>
        <taxon>Dikarya</taxon>
        <taxon>Ascomycota</taxon>
        <taxon>Pezizomycotina</taxon>
        <taxon>Sordariomycetes</taxon>
        <taxon>Sordariomycetidae</taxon>
        <taxon>Diaporthales</taxon>
        <taxon>Juglanconidaceae</taxon>
        <taxon>Juglanconis</taxon>
    </lineage>
</organism>
<dbReference type="EMBL" id="KY575057">
    <property type="protein sequence ID" value="ATI20523.1"/>
    <property type="molecule type" value="Genomic_DNA"/>
</dbReference>
<evidence type="ECO:0000313" key="1">
    <source>
        <dbReference type="EMBL" id="ATI20523.1"/>
    </source>
</evidence>
<keyword evidence="1" id="KW-0496">Mitochondrion</keyword>